<reference evidence="2" key="1">
    <citation type="submission" date="2021-07" db="EMBL/GenBank/DDBJ databases">
        <authorList>
            <person name="Catto M.A."/>
            <person name="Jacobson A."/>
            <person name="Kennedy G."/>
            <person name="Labadie P."/>
            <person name="Hunt B.G."/>
            <person name="Srinivasan R."/>
        </authorList>
    </citation>
    <scope>NUCLEOTIDE SEQUENCE</scope>
    <source>
        <strain evidence="2">PL_HMW_Pooled</strain>
        <tissue evidence="2">Head</tissue>
    </source>
</reference>
<protein>
    <submittedName>
        <fullName evidence="2">Levansucrase</fullName>
    </submittedName>
</protein>
<comment type="caution">
    <text evidence="2">The sequence shown here is derived from an EMBL/GenBank/DDBJ whole genome shotgun (WGS) entry which is preliminary data.</text>
</comment>
<feature type="region of interest" description="Disordered" evidence="1">
    <location>
        <begin position="140"/>
        <end position="204"/>
    </location>
</feature>
<evidence type="ECO:0000313" key="3">
    <source>
        <dbReference type="Proteomes" id="UP001219518"/>
    </source>
</evidence>
<evidence type="ECO:0000256" key="1">
    <source>
        <dbReference type="SAM" id="MobiDB-lite"/>
    </source>
</evidence>
<dbReference type="Proteomes" id="UP001219518">
    <property type="component" value="Unassembled WGS sequence"/>
</dbReference>
<evidence type="ECO:0000313" key="2">
    <source>
        <dbReference type="EMBL" id="KAK3909156.1"/>
    </source>
</evidence>
<sequence>RRDPKGPSSAQSGPAAAAAAPAPAPAPAQRSSILPLRSAMAVRPSHHGPAALLLAVVVLSCSAAALECDFQPDCRPGETYRLPIPCEGKCAFYIQCENGVPTETRCGKFFFTQKQFDASKLECVKSTDCDWWKKLSTTTTTSTAAPTTTTGAPAPDTTPTPSSTEATSTSTTVTPEPPSSSPTSAAPSTTAAPTSTPPPSESGAAAQLAALGPALCAAAVALIL</sequence>
<proteinExistence type="predicted"/>
<feature type="region of interest" description="Disordered" evidence="1">
    <location>
        <begin position="1"/>
        <end position="29"/>
    </location>
</feature>
<feature type="compositionally biased region" description="Low complexity" evidence="1">
    <location>
        <begin position="181"/>
        <end position="194"/>
    </location>
</feature>
<gene>
    <name evidence="2" type="ORF">KUF71_003755</name>
</gene>
<keyword evidence="3" id="KW-1185">Reference proteome</keyword>
<feature type="compositionally biased region" description="Low complexity" evidence="1">
    <location>
        <begin position="140"/>
        <end position="174"/>
    </location>
</feature>
<dbReference type="AlphaFoldDB" id="A0AAE1L756"/>
<organism evidence="2 3">
    <name type="scientific">Frankliniella fusca</name>
    <dbReference type="NCBI Taxonomy" id="407009"/>
    <lineage>
        <taxon>Eukaryota</taxon>
        <taxon>Metazoa</taxon>
        <taxon>Ecdysozoa</taxon>
        <taxon>Arthropoda</taxon>
        <taxon>Hexapoda</taxon>
        <taxon>Insecta</taxon>
        <taxon>Pterygota</taxon>
        <taxon>Neoptera</taxon>
        <taxon>Paraneoptera</taxon>
        <taxon>Thysanoptera</taxon>
        <taxon>Terebrantia</taxon>
        <taxon>Thripoidea</taxon>
        <taxon>Thripidae</taxon>
        <taxon>Frankliniella</taxon>
    </lineage>
</organism>
<name>A0AAE1L756_9NEOP</name>
<dbReference type="EMBL" id="JAHWGI010000085">
    <property type="protein sequence ID" value="KAK3909156.1"/>
    <property type="molecule type" value="Genomic_DNA"/>
</dbReference>
<feature type="non-terminal residue" evidence="2">
    <location>
        <position position="1"/>
    </location>
</feature>
<accession>A0AAE1L756</accession>
<reference evidence="2" key="2">
    <citation type="journal article" date="2023" name="BMC Genomics">
        <title>Pest status, molecular evolution, and epigenetic factors derived from the genome assembly of Frankliniella fusca, a thysanopteran phytovirus vector.</title>
        <authorList>
            <person name="Catto M.A."/>
            <person name="Labadie P.E."/>
            <person name="Jacobson A.L."/>
            <person name="Kennedy G.G."/>
            <person name="Srinivasan R."/>
            <person name="Hunt B.G."/>
        </authorList>
    </citation>
    <scope>NUCLEOTIDE SEQUENCE</scope>
    <source>
        <strain evidence="2">PL_HMW_Pooled</strain>
    </source>
</reference>